<evidence type="ECO:0000313" key="1">
    <source>
        <dbReference type="EMBL" id="EEV16350.1"/>
    </source>
</evidence>
<protein>
    <submittedName>
        <fullName evidence="1">Uncharacterized protein</fullName>
    </submittedName>
</protein>
<keyword evidence="2" id="KW-1185">Reference proteome</keyword>
<organism evidence="1 2">
    <name type="scientific">Campylobacter gracilis RM3268</name>
    <dbReference type="NCBI Taxonomy" id="553220"/>
    <lineage>
        <taxon>Bacteria</taxon>
        <taxon>Pseudomonadati</taxon>
        <taxon>Campylobacterota</taxon>
        <taxon>Epsilonproteobacteria</taxon>
        <taxon>Campylobacterales</taxon>
        <taxon>Campylobacteraceae</taxon>
        <taxon>Campylobacter</taxon>
    </lineage>
</organism>
<name>C8PLN8_9BACT</name>
<accession>C8PLN8</accession>
<sequence length="48" mass="5326">MRRATAALIRLGARYFACGIRVAPAHESLAPLKFYRFLALCDTSCAPR</sequence>
<evidence type="ECO:0000313" key="2">
    <source>
        <dbReference type="Proteomes" id="UP000005709"/>
    </source>
</evidence>
<reference evidence="1 2" key="1">
    <citation type="submission" date="2009-07" db="EMBL/GenBank/DDBJ databases">
        <authorList>
            <person name="Madupu R."/>
            <person name="Sebastian Y."/>
            <person name="Durkin A.S."/>
            <person name="Torralba M."/>
            <person name="Methe B."/>
            <person name="Sutton G.G."/>
            <person name="Strausberg R.L."/>
            <person name="Nelson K.E."/>
        </authorList>
    </citation>
    <scope>NUCLEOTIDE SEQUENCE [LARGE SCALE GENOMIC DNA]</scope>
    <source>
        <strain evidence="1 2">RM3268</strain>
    </source>
</reference>
<dbReference type="AlphaFoldDB" id="C8PLN8"/>
<dbReference type="Proteomes" id="UP000005709">
    <property type="component" value="Unassembled WGS sequence"/>
</dbReference>
<gene>
    <name evidence="1" type="ORF">CAMGR0001_2048</name>
</gene>
<comment type="caution">
    <text evidence="1">The sequence shown here is derived from an EMBL/GenBank/DDBJ whole genome shotgun (WGS) entry which is preliminary data.</text>
</comment>
<dbReference type="EMBL" id="ACYG01000032">
    <property type="protein sequence ID" value="EEV16350.1"/>
    <property type="molecule type" value="Genomic_DNA"/>
</dbReference>
<proteinExistence type="predicted"/>